<dbReference type="GO" id="GO:0008270">
    <property type="term" value="F:zinc ion binding"/>
    <property type="evidence" value="ECO:0007669"/>
    <property type="project" value="InterPro"/>
</dbReference>
<dbReference type="GO" id="GO:0003677">
    <property type="term" value="F:DNA binding"/>
    <property type="evidence" value="ECO:0007669"/>
    <property type="project" value="InterPro"/>
</dbReference>
<dbReference type="AlphaFoldDB" id="C2G4Z9"/>
<feature type="domain" description="Ada DNA repair metal-binding" evidence="2">
    <location>
        <begin position="21"/>
        <end position="69"/>
    </location>
</feature>
<dbReference type="HOGENOM" id="CLU_2566016_0_0_10"/>
<dbReference type="InterPro" id="IPR035451">
    <property type="entry name" value="Ada-like_dom_sf"/>
</dbReference>
<accession>C2G4Z9</accession>
<evidence type="ECO:0000313" key="4">
    <source>
        <dbReference type="Proteomes" id="UP000006241"/>
    </source>
</evidence>
<keyword evidence="1" id="KW-0010">Activator</keyword>
<dbReference type="GO" id="GO:0008168">
    <property type="term" value="F:methyltransferase activity"/>
    <property type="evidence" value="ECO:0007669"/>
    <property type="project" value="InterPro"/>
</dbReference>
<evidence type="ECO:0000313" key="3">
    <source>
        <dbReference type="EMBL" id="EEI89750.1"/>
    </source>
</evidence>
<dbReference type="GO" id="GO:0006281">
    <property type="term" value="P:DNA repair"/>
    <property type="evidence" value="ECO:0007669"/>
    <property type="project" value="InterPro"/>
</dbReference>
<protein>
    <recommendedName>
        <fullName evidence="2">Ada DNA repair metal-binding domain-containing protein</fullName>
    </recommendedName>
</protein>
<dbReference type="SUPFAM" id="SSF57884">
    <property type="entry name" value="Ada DNA repair protein, N-terminal domain (N-Ada 10)"/>
    <property type="match status" value="1"/>
</dbReference>
<evidence type="ECO:0000259" key="2">
    <source>
        <dbReference type="Pfam" id="PF02805"/>
    </source>
</evidence>
<comment type="caution">
    <text evidence="3">The sequence shown here is derived from an EMBL/GenBank/DDBJ whole genome shotgun (WGS) entry which is preliminary data.</text>
</comment>
<evidence type="ECO:0000256" key="1">
    <source>
        <dbReference type="ARBA" id="ARBA00023159"/>
    </source>
</evidence>
<dbReference type="RefSeq" id="WP_003004794.1">
    <property type="nucleotide sequence ID" value="NZ_GG668630.1"/>
</dbReference>
<dbReference type="EMBL" id="ACHB01000100">
    <property type="protein sequence ID" value="EEI89750.1"/>
    <property type="molecule type" value="Genomic_DNA"/>
</dbReference>
<sequence>MPIRHIAYEDAEIRSKIRTAEICFAGNRKLKIYGKLSCRSGKRMLRQNRVFFASEKQALLCEYRPCGHCMRAEFVKWKNTEIQQM</sequence>
<name>C2G4Z9_SPHSI</name>
<dbReference type="InterPro" id="IPR004026">
    <property type="entry name" value="Ada_DNA_repair_Zn-bd"/>
</dbReference>
<dbReference type="Pfam" id="PF02805">
    <property type="entry name" value="Ada_Zn_binding"/>
    <property type="match status" value="1"/>
</dbReference>
<gene>
    <name evidence="3" type="ORF">HMPREF0765_4655</name>
</gene>
<dbReference type="Gene3D" id="3.40.10.10">
    <property type="entry name" value="DNA Methylphosphotriester Repair Domain"/>
    <property type="match status" value="1"/>
</dbReference>
<dbReference type="Proteomes" id="UP000006241">
    <property type="component" value="Unassembled WGS sequence"/>
</dbReference>
<dbReference type="GO" id="GO:0006355">
    <property type="term" value="P:regulation of DNA-templated transcription"/>
    <property type="evidence" value="ECO:0007669"/>
    <property type="project" value="InterPro"/>
</dbReference>
<proteinExistence type="predicted"/>
<reference evidence="3 4" key="1">
    <citation type="submission" date="2009-01" db="EMBL/GenBank/DDBJ databases">
        <authorList>
            <person name="Qin X."/>
            <person name="Bachman B."/>
            <person name="Battles P."/>
            <person name="Bell A."/>
            <person name="Bess C."/>
            <person name="Bickham C."/>
            <person name="Chaboub L."/>
            <person name="Chen D."/>
            <person name="Coyle M."/>
            <person name="Deiros D.R."/>
            <person name="Dinh H."/>
            <person name="Forbes L."/>
            <person name="Fowler G."/>
            <person name="Francisco L."/>
            <person name="Fu Q."/>
            <person name="Gubbala S."/>
            <person name="Hale W."/>
            <person name="Han Y."/>
            <person name="Hemphill L."/>
            <person name="Highlander S.K."/>
            <person name="Hirani K."/>
            <person name="Hogues M."/>
            <person name="Jackson L."/>
            <person name="Jakkamsetti A."/>
            <person name="Javaid M."/>
            <person name="Jiang H."/>
            <person name="Korchina V."/>
            <person name="Kovar C."/>
            <person name="Lara F."/>
            <person name="Lee S."/>
            <person name="Mata R."/>
            <person name="Mathew T."/>
            <person name="Moen C."/>
            <person name="Morales K."/>
            <person name="Munidasa M."/>
            <person name="Nazareth L."/>
            <person name="Ngo R."/>
            <person name="Nguyen L."/>
            <person name="Okwuonu G."/>
            <person name="Ongeri F."/>
            <person name="Patil S."/>
            <person name="Petrosino J."/>
            <person name="Pham C."/>
            <person name="Pham P."/>
            <person name="Pu L.-L."/>
            <person name="Puazo M."/>
            <person name="Raj R."/>
            <person name="Reid J."/>
            <person name="Rouhana J."/>
            <person name="Saada N."/>
            <person name="Shang Y."/>
            <person name="Simmons D."/>
            <person name="Thornton R."/>
            <person name="Warren J."/>
            <person name="Weissenberger G."/>
            <person name="Zhang J."/>
            <person name="Zhang L."/>
            <person name="Zhou C."/>
            <person name="Zhu D."/>
            <person name="Muzny D."/>
            <person name="Worley K."/>
            <person name="Gibbs R."/>
        </authorList>
    </citation>
    <scope>NUCLEOTIDE SEQUENCE [LARGE SCALE GENOMIC DNA]</scope>
    <source>
        <strain evidence="3 4">ATCC 33300</strain>
    </source>
</reference>
<organism evidence="3 4">
    <name type="scientific">Sphingobacterium spiritivorum ATCC 33300</name>
    <dbReference type="NCBI Taxonomy" id="525372"/>
    <lineage>
        <taxon>Bacteria</taxon>
        <taxon>Pseudomonadati</taxon>
        <taxon>Bacteroidota</taxon>
        <taxon>Sphingobacteriia</taxon>
        <taxon>Sphingobacteriales</taxon>
        <taxon>Sphingobacteriaceae</taxon>
        <taxon>Sphingobacterium</taxon>
    </lineage>
</organism>